<evidence type="ECO:0000256" key="6">
    <source>
        <dbReference type="SAM" id="Phobius"/>
    </source>
</evidence>
<reference evidence="7" key="1">
    <citation type="journal article" date="2014" name="Int. J. Syst. Evol. Microbiol.">
        <title>Complete genome of a new Firmicutes species belonging to the dominant human colonic microbiota ('Ruminococcus bicirculans') reveals two chromosomes and a selective capacity to utilize plant glucans.</title>
        <authorList>
            <consortium name="NISC Comparative Sequencing Program"/>
            <person name="Wegmann U."/>
            <person name="Louis P."/>
            <person name="Goesmann A."/>
            <person name="Henrissat B."/>
            <person name="Duncan S.H."/>
            <person name="Flint H.J."/>
        </authorList>
    </citation>
    <scope>NUCLEOTIDE SEQUENCE</scope>
    <source>
        <strain evidence="7">NBRC 107169</strain>
    </source>
</reference>
<feature type="transmembrane region" description="Helical" evidence="6">
    <location>
        <begin position="38"/>
        <end position="60"/>
    </location>
</feature>
<evidence type="ECO:0000256" key="5">
    <source>
        <dbReference type="ARBA" id="ARBA00023136"/>
    </source>
</evidence>
<comment type="subcellular location">
    <subcellularLocation>
        <location evidence="1">Cell membrane</location>
        <topology evidence="1">Multi-pass membrane protein</topology>
    </subcellularLocation>
</comment>
<dbReference type="Proteomes" id="UP001161405">
    <property type="component" value="Unassembled WGS sequence"/>
</dbReference>
<organism evidence="7 8">
    <name type="scientific">Maritalea porphyrae</name>
    <dbReference type="NCBI Taxonomy" id="880732"/>
    <lineage>
        <taxon>Bacteria</taxon>
        <taxon>Pseudomonadati</taxon>
        <taxon>Pseudomonadota</taxon>
        <taxon>Alphaproteobacteria</taxon>
        <taxon>Hyphomicrobiales</taxon>
        <taxon>Devosiaceae</taxon>
        <taxon>Maritalea</taxon>
    </lineage>
</organism>
<dbReference type="RefSeq" id="WP_284364781.1">
    <property type="nucleotide sequence ID" value="NZ_BSNI01000002.1"/>
</dbReference>
<keyword evidence="3 6" id="KW-0812">Transmembrane</keyword>
<feature type="transmembrane region" description="Helical" evidence="6">
    <location>
        <begin position="6"/>
        <end position="26"/>
    </location>
</feature>
<sequence length="199" mass="21143">MLLGFIIATIVITLSPGPSIILLLVVSLRQGAMAGIKYSAGVISADTILISLSLLGLGALMQSSVLLFNLVKWAGIAYLIYLGIKQLRASSKVSVEATKVSGSPYLQGLGTTMLNPKAIGFFVAFFPQFIDPNQAFWPQLMLLGPLFLSMVFVMFSIIALLASRTKLLFESSKGQITLKYGAAFGLIGSGFAAAFAQRA</sequence>
<evidence type="ECO:0000313" key="7">
    <source>
        <dbReference type="EMBL" id="GLQ18123.1"/>
    </source>
</evidence>
<evidence type="ECO:0000256" key="2">
    <source>
        <dbReference type="ARBA" id="ARBA00022475"/>
    </source>
</evidence>
<evidence type="ECO:0000256" key="1">
    <source>
        <dbReference type="ARBA" id="ARBA00004651"/>
    </source>
</evidence>
<keyword evidence="2" id="KW-1003">Cell membrane</keyword>
<dbReference type="EMBL" id="BSNI01000002">
    <property type="protein sequence ID" value="GLQ18123.1"/>
    <property type="molecule type" value="Genomic_DNA"/>
</dbReference>
<evidence type="ECO:0000313" key="8">
    <source>
        <dbReference type="Proteomes" id="UP001161405"/>
    </source>
</evidence>
<feature type="transmembrane region" description="Helical" evidence="6">
    <location>
        <begin position="176"/>
        <end position="196"/>
    </location>
</feature>
<dbReference type="PIRSF" id="PIRSF006324">
    <property type="entry name" value="LeuE"/>
    <property type="match status" value="1"/>
</dbReference>
<name>A0ABQ5US69_9HYPH</name>
<evidence type="ECO:0000256" key="3">
    <source>
        <dbReference type="ARBA" id="ARBA00022692"/>
    </source>
</evidence>
<feature type="transmembrane region" description="Helical" evidence="6">
    <location>
        <begin position="66"/>
        <end position="84"/>
    </location>
</feature>
<keyword evidence="8" id="KW-1185">Reference proteome</keyword>
<protein>
    <submittedName>
        <fullName evidence="7">Lysine transporter LysE</fullName>
    </submittedName>
</protein>
<dbReference type="Pfam" id="PF01810">
    <property type="entry name" value="LysE"/>
    <property type="match status" value="1"/>
</dbReference>
<evidence type="ECO:0000256" key="4">
    <source>
        <dbReference type="ARBA" id="ARBA00022989"/>
    </source>
</evidence>
<dbReference type="PANTHER" id="PTHR30086">
    <property type="entry name" value="ARGININE EXPORTER PROTEIN ARGO"/>
    <property type="match status" value="1"/>
</dbReference>
<proteinExistence type="predicted"/>
<feature type="transmembrane region" description="Helical" evidence="6">
    <location>
        <begin position="142"/>
        <end position="164"/>
    </location>
</feature>
<dbReference type="PANTHER" id="PTHR30086:SF20">
    <property type="entry name" value="ARGININE EXPORTER PROTEIN ARGO-RELATED"/>
    <property type="match status" value="1"/>
</dbReference>
<reference evidence="7" key="2">
    <citation type="submission" date="2023-01" db="EMBL/GenBank/DDBJ databases">
        <title>Draft genome sequence of Maritalea porphyrae strain NBRC 107169.</title>
        <authorList>
            <person name="Sun Q."/>
            <person name="Mori K."/>
        </authorList>
    </citation>
    <scope>NUCLEOTIDE SEQUENCE</scope>
    <source>
        <strain evidence="7">NBRC 107169</strain>
    </source>
</reference>
<keyword evidence="5 6" id="KW-0472">Membrane</keyword>
<dbReference type="InterPro" id="IPR001123">
    <property type="entry name" value="LeuE-type"/>
</dbReference>
<keyword evidence="4 6" id="KW-1133">Transmembrane helix</keyword>
<gene>
    <name evidence="7" type="ORF">GCM10007879_23720</name>
</gene>
<accession>A0ABQ5US69</accession>
<comment type="caution">
    <text evidence="7">The sequence shown here is derived from an EMBL/GenBank/DDBJ whole genome shotgun (WGS) entry which is preliminary data.</text>
</comment>
<feature type="transmembrane region" description="Helical" evidence="6">
    <location>
        <begin position="105"/>
        <end position="130"/>
    </location>
</feature>